<dbReference type="AlphaFoldDB" id="A0A3E0DHQ2"/>
<proteinExistence type="predicted"/>
<evidence type="ECO:0008006" key="3">
    <source>
        <dbReference type="Google" id="ProtNLM"/>
    </source>
</evidence>
<dbReference type="SUPFAM" id="SSF52833">
    <property type="entry name" value="Thioredoxin-like"/>
    <property type="match status" value="1"/>
</dbReference>
<dbReference type="EMBL" id="QUNG01000010">
    <property type="protein sequence ID" value="REG82125.1"/>
    <property type="molecule type" value="Genomic_DNA"/>
</dbReference>
<sequence length="131" mass="14353">MEVGLMESASYQVNTVDPADVYQRMALGETFVVNVVTAWCPDCTERQKPHLAAFVKEMASHEVAVLQVRVQLEKGCFISPEDEKLTLQFGGPGYPRTVLVKAGRVVDQDNVEVITPEGLATLAAKFIAQLT</sequence>
<protein>
    <recommendedName>
        <fullName evidence="3">Thioredoxin</fullName>
    </recommendedName>
</protein>
<dbReference type="Proteomes" id="UP000256542">
    <property type="component" value="Unassembled WGS sequence"/>
</dbReference>
<keyword evidence="2" id="KW-1185">Reference proteome</keyword>
<evidence type="ECO:0000313" key="2">
    <source>
        <dbReference type="Proteomes" id="UP000256542"/>
    </source>
</evidence>
<dbReference type="Gene3D" id="3.40.30.10">
    <property type="entry name" value="Glutaredoxin"/>
    <property type="match status" value="1"/>
</dbReference>
<accession>A0A3E0DHQ2</accession>
<gene>
    <name evidence="1" type="ORF">DFP81_11010</name>
</gene>
<name>A0A3E0DHQ2_9GAMM</name>
<dbReference type="OrthoDB" id="6105580at2"/>
<reference evidence="1 2" key="1">
    <citation type="submission" date="2018-08" db="EMBL/GenBank/DDBJ databases">
        <title>Genomic Encyclopedia of Type Strains, Phase III (KMG-III): the genomes of soil and plant-associated and newly described type strains.</title>
        <authorList>
            <person name="Whitman W."/>
        </authorList>
    </citation>
    <scope>NUCLEOTIDE SEQUENCE [LARGE SCALE GENOMIC DNA]</scope>
    <source>
        <strain evidence="1 2">CECT 7375</strain>
    </source>
</reference>
<comment type="caution">
    <text evidence="1">The sequence shown here is derived from an EMBL/GenBank/DDBJ whole genome shotgun (WGS) entry which is preliminary data.</text>
</comment>
<dbReference type="RefSeq" id="WP_115898415.1">
    <property type="nucleotide sequence ID" value="NZ_QUNG01000010.1"/>
</dbReference>
<organism evidence="1 2">
    <name type="scientific">Marinomonas pollencensis</name>
    <dbReference type="NCBI Taxonomy" id="491954"/>
    <lineage>
        <taxon>Bacteria</taxon>
        <taxon>Pseudomonadati</taxon>
        <taxon>Pseudomonadota</taxon>
        <taxon>Gammaproteobacteria</taxon>
        <taxon>Oceanospirillales</taxon>
        <taxon>Oceanospirillaceae</taxon>
        <taxon>Marinomonas</taxon>
    </lineage>
</organism>
<evidence type="ECO:0000313" key="1">
    <source>
        <dbReference type="EMBL" id="REG82125.1"/>
    </source>
</evidence>
<dbReference type="InterPro" id="IPR036249">
    <property type="entry name" value="Thioredoxin-like_sf"/>
</dbReference>